<dbReference type="RefSeq" id="WP_307404530.1">
    <property type="nucleotide sequence ID" value="NZ_JAUSUR010000001.1"/>
</dbReference>
<dbReference type="InterPro" id="IPR011006">
    <property type="entry name" value="CheY-like_superfamily"/>
</dbReference>
<organism evidence="14 15">
    <name type="scientific">Breznakia pachnodae</name>
    <dbReference type="NCBI Taxonomy" id="265178"/>
    <lineage>
        <taxon>Bacteria</taxon>
        <taxon>Bacillati</taxon>
        <taxon>Bacillota</taxon>
        <taxon>Erysipelotrichia</taxon>
        <taxon>Erysipelotrichales</taxon>
        <taxon>Erysipelotrichaceae</taxon>
        <taxon>Breznakia</taxon>
    </lineage>
</organism>
<keyword evidence="4" id="KW-0843">Virulence</keyword>
<gene>
    <name evidence="14" type="ORF">J2S15_000160</name>
</gene>
<dbReference type="Gene3D" id="3.40.50.2300">
    <property type="match status" value="1"/>
</dbReference>
<keyword evidence="15" id="KW-1185">Reference proteome</keyword>
<evidence type="ECO:0000256" key="6">
    <source>
        <dbReference type="ARBA" id="ARBA00023159"/>
    </source>
</evidence>
<name>A0ABU0DXR3_9FIRM</name>
<dbReference type="PANTHER" id="PTHR48111">
    <property type="entry name" value="REGULATOR OF RPOS"/>
    <property type="match status" value="1"/>
</dbReference>
<dbReference type="InterPro" id="IPR039420">
    <property type="entry name" value="WalR-like"/>
</dbReference>
<evidence type="ECO:0000313" key="15">
    <source>
        <dbReference type="Proteomes" id="UP001230220"/>
    </source>
</evidence>
<dbReference type="PROSITE" id="PS51755">
    <property type="entry name" value="OMPR_PHOB"/>
    <property type="match status" value="1"/>
</dbReference>
<evidence type="ECO:0000256" key="2">
    <source>
        <dbReference type="ARBA" id="ARBA00022490"/>
    </source>
</evidence>
<dbReference type="InterPro" id="IPR036388">
    <property type="entry name" value="WH-like_DNA-bd_sf"/>
</dbReference>
<dbReference type="SMART" id="SM00862">
    <property type="entry name" value="Trans_reg_C"/>
    <property type="match status" value="1"/>
</dbReference>
<dbReference type="InterPro" id="IPR001867">
    <property type="entry name" value="OmpR/PhoB-type_DNA-bd"/>
</dbReference>
<feature type="modified residue" description="4-aspartylphosphate" evidence="10">
    <location>
        <position position="52"/>
    </location>
</feature>
<dbReference type="SMART" id="SM00448">
    <property type="entry name" value="REC"/>
    <property type="match status" value="1"/>
</dbReference>
<keyword evidence="3" id="KW-0805">Transcription regulation</keyword>
<evidence type="ECO:0000259" key="12">
    <source>
        <dbReference type="PROSITE" id="PS50110"/>
    </source>
</evidence>
<dbReference type="GO" id="GO:0003677">
    <property type="term" value="F:DNA binding"/>
    <property type="evidence" value="ECO:0007669"/>
    <property type="project" value="UniProtKB-KW"/>
</dbReference>
<protein>
    <recommendedName>
        <fullName evidence="9">Heme response regulator HssR</fullName>
    </recommendedName>
</protein>
<evidence type="ECO:0000256" key="3">
    <source>
        <dbReference type="ARBA" id="ARBA00023015"/>
    </source>
</evidence>
<comment type="function">
    <text evidence="8">Member of the two-component regulatory system HssS/HssR involved in intracellular heme homeostasis and tempering of staphylococcal virulence. Phosphorylated HssR binds to a direct repeat sequence within hrtAB promoter and activates the expression of hrtAB, an efflux pump, in response to extracellular heme, hemin, hemoglobin or blood.</text>
</comment>
<keyword evidence="5 11" id="KW-0238">DNA-binding</keyword>
<dbReference type="CDD" id="cd00383">
    <property type="entry name" value="trans_reg_C"/>
    <property type="match status" value="1"/>
</dbReference>
<comment type="caution">
    <text evidence="14">The sequence shown here is derived from an EMBL/GenBank/DDBJ whole genome shotgun (WGS) entry which is preliminary data.</text>
</comment>
<feature type="domain" description="OmpR/PhoB-type" evidence="13">
    <location>
        <begin position="125"/>
        <end position="222"/>
    </location>
</feature>
<feature type="domain" description="Response regulatory" evidence="12">
    <location>
        <begin position="3"/>
        <end position="117"/>
    </location>
</feature>
<evidence type="ECO:0000256" key="8">
    <source>
        <dbReference type="ARBA" id="ARBA00037471"/>
    </source>
</evidence>
<evidence type="ECO:0000256" key="5">
    <source>
        <dbReference type="ARBA" id="ARBA00023125"/>
    </source>
</evidence>
<dbReference type="Pfam" id="PF00486">
    <property type="entry name" value="Trans_reg_C"/>
    <property type="match status" value="1"/>
</dbReference>
<keyword evidence="10" id="KW-0597">Phosphoprotein</keyword>
<evidence type="ECO:0000256" key="7">
    <source>
        <dbReference type="ARBA" id="ARBA00023163"/>
    </source>
</evidence>
<dbReference type="Proteomes" id="UP001230220">
    <property type="component" value="Unassembled WGS sequence"/>
</dbReference>
<dbReference type="EMBL" id="JAUSUR010000001">
    <property type="protein sequence ID" value="MDQ0359429.1"/>
    <property type="molecule type" value="Genomic_DNA"/>
</dbReference>
<dbReference type="InterPro" id="IPR001789">
    <property type="entry name" value="Sig_transdc_resp-reg_receiver"/>
</dbReference>
<feature type="DNA-binding region" description="OmpR/PhoB-type" evidence="11">
    <location>
        <begin position="125"/>
        <end position="222"/>
    </location>
</feature>
<evidence type="ECO:0000259" key="13">
    <source>
        <dbReference type="PROSITE" id="PS51755"/>
    </source>
</evidence>
<comment type="subcellular location">
    <subcellularLocation>
        <location evidence="1">Cytoplasm</location>
    </subcellularLocation>
</comment>
<keyword evidence="2" id="KW-0963">Cytoplasm</keyword>
<dbReference type="SUPFAM" id="SSF52172">
    <property type="entry name" value="CheY-like"/>
    <property type="match status" value="1"/>
</dbReference>
<dbReference type="PANTHER" id="PTHR48111:SF49">
    <property type="entry name" value="HEME RESPONSE REGULATOR HSSR"/>
    <property type="match status" value="1"/>
</dbReference>
<accession>A0ABU0DXR3</accession>
<evidence type="ECO:0000313" key="14">
    <source>
        <dbReference type="EMBL" id="MDQ0359429.1"/>
    </source>
</evidence>
<evidence type="ECO:0000256" key="4">
    <source>
        <dbReference type="ARBA" id="ARBA00023026"/>
    </source>
</evidence>
<dbReference type="Pfam" id="PF00072">
    <property type="entry name" value="Response_reg"/>
    <property type="match status" value="1"/>
</dbReference>
<proteinExistence type="predicted"/>
<evidence type="ECO:0000256" key="10">
    <source>
        <dbReference type="PROSITE-ProRule" id="PRU00169"/>
    </source>
</evidence>
<reference evidence="14 15" key="1">
    <citation type="submission" date="2023-07" db="EMBL/GenBank/DDBJ databases">
        <title>Genomic Encyclopedia of Type Strains, Phase IV (KMG-IV): sequencing the most valuable type-strain genomes for metagenomic binning, comparative biology and taxonomic classification.</title>
        <authorList>
            <person name="Goeker M."/>
        </authorList>
    </citation>
    <scope>NUCLEOTIDE SEQUENCE [LARGE SCALE GENOMIC DNA]</scope>
    <source>
        <strain evidence="14 15">DSM 16784</strain>
    </source>
</reference>
<dbReference type="PROSITE" id="PS50110">
    <property type="entry name" value="RESPONSE_REGULATORY"/>
    <property type="match status" value="1"/>
</dbReference>
<dbReference type="Gene3D" id="1.10.10.10">
    <property type="entry name" value="Winged helix-like DNA-binding domain superfamily/Winged helix DNA-binding domain"/>
    <property type="match status" value="1"/>
</dbReference>
<evidence type="ECO:0000256" key="9">
    <source>
        <dbReference type="ARBA" id="ARBA00039976"/>
    </source>
</evidence>
<evidence type="ECO:0000256" key="11">
    <source>
        <dbReference type="PROSITE-ProRule" id="PRU01091"/>
    </source>
</evidence>
<keyword evidence="6" id="KW-0010">Activator</keyword>
<evidence type="ECO:0000256" key="1">
    <source>
        <dbReference type="ARBA" id="ARBA00004496"/>
    </source>
</evidence>
<sequence length="226" mass="26423">MIQILVVEDDFNTRKLMEAVLLDAQFTPVLARDGQEALEILDTQHIDLMITDIMMPEVDGYALVEQLRDADYQLPILMVTAKEAIKDRKKGFFVGTDDYMVKPVDEEEMILRINALLRRAKIVNERKLTVGKVTLNYDTLTVTREMNRVTLPQKEFYLLYKLLSYPNMIFTRVQLMDEIWGMDSETSEHTVSVHIGRLREKFYDWPDFDIITVRGLGYKAVQYDEE</sequence>
<keyword evidence="7" id="KW-0804">Transcription</keyword>